<dbReference type="GO" id="GO:0006260">
    <property type="term" value="P:DNA replication"/>
    <property type="evidence" value="ECO:0007669"/>
    <property type="project" value="UniProtKB-UniRule"/>
</dbReference>
<dbReference type="HAMAP" id="MF_01894">
    <property type="entry name" value="Smc_prok"/>
    <property type="match status" value="1"/>
</dbReference>
<dbReference type="InterPro" id="IPR003395">
    <property type="entry name" value="RecF/RecN/SMC_N"/>
</dbReference>
<evidence type="ECO:0000313" key="8">
    <source>
        <dbReference type="EMBL" id="TDT71886.1"/>
    </source>
</evidence>
<dbReference type="PIRSF" id="PIRSF005719">
    <property type="entry name" value="SMC"/>
    <property type="match status" value="1"/>
</dbReference>
<accession>A0AA46E035</accession>
<keyword evidence="5 6" id="KW-0238">DNA-binding</keyword>
<gene>
    <name evidence="6" type="primary">smc</name>
    <name evidence="8" type="ORF">EV215_0578</name>
</gene>
<dbReference type="GO" id="GO:0016887">
    <property type="term" value="F:ATP hydrolysis activity"/>
    <property type="evidence" value="ECO:0007669"/>
    <property type="project" value="InterPro"/>
</dbReference>
<reference evidence="8 9" key="1">
    <citation type="submission" date="2019-03" db="EMBL/GenBank/DDBJ databases">
        <title>Genomic Encyclopedia of Type Strains, Phase IV (KMG-IV): sequencing the most valuable type-strain genomes for metagenomic binning, comparative biology and taxonomic classification.</title>
        <authorList>
            <person name="Goeker M."/>
        </authorList>
    </citation>
    <scope>NUCLEOTIDE SEQUENCE [LARGE SCALE GENOMIC DNA]</scope>
    <source>
        <strain evidence="8 9">DSM 100055</strain>
    </source>
</reference>
<evidence type="ECO:0000256" key="2">
    <source>
        <dbReference type="ARBA" id="ARBA00022741"/>
    </source>
</evidence>
<comment type="similarity">
    <text evidence="6">Belongs to the SMC family.</text>
</comment>
<feature type="coiled-coil region" evidence="6">
    <location>
        <begin position="225"/>
        <end position="514"/>
    </location>
</feature>
<dbReference type="Pfam" id="PF06470">
    <property type="entry name" value="SMC_hinge"/>
    <property type="match status" value="1"/>
</dbReference>
<organism evidence="8 9">
    <name type="scientific">Hypnocyclicus thermotrophus</name>
    <dbReference type="NCBI Taxonomy" id="1627895"/>
    <lineage>
        <taxon>Bacteria</taxon>
        <taxon>Fusobacteriati</taxon>
        <taxon>Fusobacteriota</taxon>
        <taxon>Fusobacteriia</taxon>
        <taxon>Fusobacteriales</taxon>
        <taxon>Fusobacteriaceae</taxon>
        <taxon>Hypnocyclicus</taxon>
    </lineage>
</organism>
<comment type="subunit">
    <text evidence="6">Homodimer.</text>
</comment>
<dbReference type="GO" id="GO:0007062">
    <property type="term" value="P:sister chromatid cohesion"/>
    <property type="evidence" value="ECO:0007669"/>
    <property type="project" value="InterPro"/>
</dbReference>
<evidence type="ECO:0000256" key="3">
    <source>
        <dbReference type="ARBA" id="ARBA00022840"/>
    </source>
</evidence>
<dbReference type="Gene3D" id="3.30.70.1620">
    <property type="match status" value="1"/>
</dbReference>
<evidence type="ECO:0000256" key="5">
    <source>
        <dbReference type="ARBA" id="ARBA00023125"/>
    </source>
</evidence>
<evidence type="ECO:0000256" key="4">
    <source>
        <dbReference type="ARBA" id="ARBA00023054"/>
    </source>
</evidence>
<dbReference type="InterPro" id="IPR024704">
    <property type="entry name" value="SMC"/>
</dbReference>
<dbReference type="PANTHER" id="PTHR43977">
    <property type="entry name" value="STRUCTURAL MAINTENANCE OF CHROMOSOMES PROTEIN 3"/>
    <property type="match status" value="1"/>
</dbReference>
<dbReference type="SUPFAM" id="SSF75553">
    <property type="entry name" value="Smc hinge domain"/>
    <property type="match status" value="1"/>
</dbReference>
<feature type="binding site" evidence="6">
    <location>
        <begin position="32"/>
        <end position="39"/>
    </location>
    <ligand>
        <name>ATP</name>
        <dbReference type="ChEBI" id="CHEBI:30616"/>
    </ligand>
</feature>
<sequence length="1168" mass="137501">MYLKSLEINGFKSFSEKIEIEFIKGITSIVGPNGSGKSNILDAILWVLGEQSYKSIRAKESRDVIFHSANKSKNFAEVVLEIDNTDRQLKIDENIIKVSRKLFKDGKNEYRINGNKVRLKDISELFLDTGVGKSAYSVIGQGKVERIISSSTKEIRDIIEEAAGVKKIKLRKEEAEKKLEKVKNEIEKIGYVETELFKNYKTLELQSQKATKYLDIKNELDKYKKFIYTNEKKELENQYKEYTIELKEIEKSINRNDKLFKKEEKDLENINNYRQEINNIIEKNNNENKNLRKYIGDIKNQITLFSERKSNYNKEIEENEIVEKKLIEKIRKLEEERIELKESIAIIEKEIIKKLEVNKEYEEELNNKRTFLKNKELNLNFLKEKSMNLELEKIKYQNDIETSDKKVKSIENRINELRKEYEKNNNELSIINKEKEELEEKIENLKKLFEECIENKNKEKEELEEKIKEKEILLKEKNEIIFLNNNYISKYENLKKLEKNNEGFIKGVKELTNQKIFGVYGPLISLIEVEEKYQKAIEAALGGSFQDVVVKNSEVAKQCVKFLKKNKIGRASFLPLDILKFKEHNFNENIEGVIGIASKLVKYDKEIENAVKYTLSRILVVDNLDNSLKILKSKNFKFNIVTLDGEYLSSSGRISGGMSLKSNSSLIFERRREIKKLEKIIEKNKLLIESKEKKLENKLNKISISTEKIKEYDIKKENIKEEAERIKLEKNEYEVEKIKLEKSISILKYEIDDLKENLKEFTNLKEISNKKIKIVEKNLVDINNNIENLKEEIKKISDEIEKYEIENSDKQIEIYSKKERVRQDKNVLEKLELEIKENQLELEEKRNKIKNLKLNYEDLKTRLVNLHRKLEENAANLVVDEEKLEKYRKELLNLEKKEKELIISIKNYEKELFKLENSKINLIDRKNKIESYILNVKEKLKEIKNVEYIEYKKDVKSIKKEIYKLEIELKSMGNVNLLAIKEYEEVKKRYDFLLEQKNDLLGSKEKLKNIIKEIENNIVNNFLNAYKSINKNFGYMCKEILNNSIGKLELTDKENLLESGVELIVKFANKKSQTLTLLSGGEKSMVAVALIMAIFMYKPSPFTFFDEIEAALDDTNTKRLLNKLKDFTDKSQFILITHNKQTMKESDVLYGVTMDKKIGESKILSVSM</sequence>
<comment type="domain">
    <text evidence="6">Contains large globular domains required for ATP hydrolysis at each terminus and a third globular domain forming a flexible hinge near the middle of the molecule. These domains are separated by coiled-coil structures.</text>
</comment>
<evidence type="ECO:0000256" key="6">
    <source>
        <dbReference type="HAMAP-Rule" id="MF_01894"/>
    </source>
</evidence>
<feature type="coiled-coil region" evidence="6">
    <location>
        <begin position="674"/>
        <end position="925"/>
    </location>
</feature>
<dbReference type="InterPro" id="IPR010935">
    <property type="entry name" value="SMC_hinge"/>
</dbReference>
<evidence type="ECO:0000259" key="7">
    <source>
        <dbReference type="SMART" id="SM00968"/>
    </source>
</evidence>
<keyword evidence="9" id="KW-1185">Reference proteome</keyword>
<evidence type="ECO:0000313" key="9">
    <source>
        <dbReference type="Proteomes" id="UP000294678"/>
    </source>
</evidence>
<keyword evidence="4 6" id="KW-0175">Coiled coil</keyword>
<feature type="coiled-coil region" evidence="6">
    <location>
        <begin position="165"/>
        <end position="192"/>
    </location>
</feature>
<dbReference type="GO" id="GO:0005524">
    <property type="term" value="F:ATP binding"/>
    <property type="evidence" value="ECO:0007669"/>
    <property type="project" value="UniProtKB-UniRule"/>
</dbReference>
<dbReference type="InterPro" id="IPR036277">
    <property type="entry name" value="SMC_hinge_sf"/>
</dbReference>
<comment type="caution">
    <text evidence="8">The sequence shown here is derived from an EMBL/GenBank/DDBJ whole genome shotgun (WGS) entry which is preliminary data.</text>
</comment>
<dbReference type="GO" id="GO:0005737">
    <property type="term" value="C:cytoplasm"/>
    <property type="evidence" value="ECO:0007669"/>
    <property type="project" value="UniProtKB-SubCell"/>
</dbReference>
<keyword evidence="3 6" id="KW-0067">ATP-binding</keyword>
<dbReference type="GO" id="GO:0003677">
    <property type="term" value="F:DNA binding"/>
    <property type="evidence" value="ECO:0007669"/>
    <property type="project" value="UniProtKB-UniRule"/>
</dbReference>
<dbReference type="InterPro" id="IPR011890">
    <property type="entry name" value="SMC_prok"/>
</dbReference>
<dbReference type="GO" id="GO:0007059">
    <property type="term" value="P:chromosome segregation"/>
    <property type="evidence" value="ECO:0007669"/>
    <property type="project" value="UniProtKB-UniRule"/>
</dbReference>
<dbReference type="SUPFAM" id="SSF52540">
    <property type="entry name" value="P-loop containing nucleoside triphosphate hydrolases"/>
    <property type="match status" value="2"/>
</dbReference>
<dbReference type="Pfam" id="PF02463">
    <property type="entry name" value="SMC_N"/>
    <property type="match status" value="1"/>
</dbReference>
<feature type="domain" description="SMC hinge" evidence="7">
    <location>
        <begin position="517"/>
        <end position="631"/>
    </location>
</feature>
<dbReference type="InterPro" id="IPR027417">
    <property type="entry name" value="P-loop_NTPase"/>
</dbReference>
<dbReference type="GO" id="GO:0030261">
    <property type="term" value="P:chromosome condensation"/>
    <property type="evidence" value="ECO:0007669"/>
    <property type="project" value="InterPro"/>
</dbReference>
<dbReference type="SMART" id="SM00968">
    <property type="entry name" value="SMC_hinge"/>
    <property type="match status" value="1"/>
</dbReference>
<dbReference type="NCBIfam" id="TIGR02168">
    <property type="entry name" value="SMC_prok_B"/>
    <property type="match status" value="1"/>
</dbReference>
<dbReference type="Gene3D" id="1.20.1060.20">
    <property type="match status" value="1"/>
</dbReference>
<keyword evidence="2 6" id="KW-0547">Nucleotide-binding</keyword>
<dbReference type="GO" id="GO:0005694">
    <property type="term" value="C:chromosome"/>
    <property type="evidence" value="ECO:0007669"/>
    <property type="project" value="InterPro"/>
</dbReference>
<dbReference type="EMBL" id="SOBG01000002">
    <property type="protein sequence ID" value="TDT71886.1"/>
    <property type="molecule type" value="Genomic_DNA"/>
</dbReference>
<proteinExistence type="inferred from homology"/>
<dbReference type="Gene3D" id="3.40.50.300">
    <property type="entry name" value="P-loop containing nucleotide triphosphate hydrolases"/>
    <property type="match status" value="2"/>
</dbReference>
<comment type="subcellular location">
    <subcellularLocation>
        <location evidence="6">Cytoplasm</location>
    </subcellularLocation>
</comment>
<dbReference type="Proteomes" id="UP000294678">
    <property type="component" value="Unassembled WGS sequence"/>
</dbReference>
<evidence type="ECO:0000256" key="1">
    <source>
        <dbReference type="ARBA" id="ARBA00022490"/>
    </source>
</evidence>
<protein>
    <recommendedName>
        <fullName evidence="6">Chromosome partition protein Smc</fullName>
    </recommendedName>
</protein>
<name>A0AA46E035_9FUSO</name>
<keyword evidence="1 6" id="KW-0963">Cytoplasm</keyword>
<dbReference type="AlphaFoldDB" id="A0AA46E035"/>
<dbReference type="RefSeq" id="WP_134112480.1">
    <property type="nucleotide sequence ID" value="NZ_SOBG01000002.1"/>
</dbReference>
<comment type="function">
    <text evidence="6">Required for chromosome condensation and partitioning.</text>
</comment>